<protein>
    <submittedName>
        <fullName evidence="4">Damage-inducible protein DinB</fullName>
    </submittedName>
</protein>
<keyword evidence="5" id="KW-1185">Reference proteome</keyword>
<dbReference type="RefSeq" id="WP_153729025.1">
    <property type="nucleotide sequence ID" value="NZ_WJNH01000007.1"/>
</dbReference>
<dbReference type="InterPro" id="IPR034660">
    <property type="entry name" value="DinB/YfiT-like"/>
</dbReference>
<feature type="binding site" evidence="3">
    <location>
        <position position="131"/>
    </location>
    <ligand>
        <name>a divalent metal cation</name>
        <dbReference type="ChEBI" id="CHEBI:60240"/>
    </ligand>
</feature>
<dbReference type="OrthoDB" id="119432at2"/>
<accession>A0A6G1X813</accession>
<name>A0A6G1X813_9BACI</name>
<comment type="caution">
    <text evidence="4">The sequence shown here is derived from an EMBL/GenBank/DDBJ whole genome shotgun (WGS) entry which is preliminary data.</text>
</comment>
<organism evidence="4 5">
    <name type="scientific">Salinibacillus xinjiangensis</name>
    <dbReference type="NCBI Taxonomy" id="1229268"/>
    <lineage>
        <taxon>Bacteria</taxon>
        <taxon>Bacillati</taxon>
        <taxon>Bacillota</taxon>
        <taxon>Bacilli</taxon>
        <taxon>Bacillales</taxon>
        <taxon>Bacillaceae</taxon>
        <taxon>Salinibacillus</taxon>
    </lineage>
</organism>
<evidence type="ECO:0000313" key="5">
    <source>
        <dbReference type="Proteomes" id="UP000480185"/>
    </source>
</evidence>
<feature type="binding site" evidence="3">
    <location>
        <position position="48"/>
    </location>
    <ligand>
        <name>a divalent metal cation</name>
        <dbReference type="ChEBI" id="CHEBI:60240"/>
    </ligand>
</feature>
<dbReference type="AlphaFoldDB" id="A0A6G1X813"/>
<dbReference type="GO" id="GO:0046872">
    <property type="term" value="F:metal ion binding"/>
    <property type="evidence" value="ECO:0007669"/>
    <property type="project" value="UniProtKB-KW"/>
</dbReference>
<feature type="binding site" evidence="3">
    <location>
        <position position="127"/>
    </location>
    <ligand>
        <name>a divalent metal cation</name>
        <dbReference type="ChEBI" id="CHEBI:60240"/>
    </ligand>
</feature>
<dbReference type="Pfam" id="PF05163">
    <property type="entry name" value="DinB"/>
    <property type="match status" value="1"/>
</dbReference>
<evidence type="ECO:0000256" key="2">
    <source>
        <dbReference type="ARBA" id="ARBA00022723"/>
    </source>
</evidence>
<dbReference type="InterPro" id="IPR007837">
    <property type="entry name" value="DinB"/>
</dbReference>
<dbReference type="Gene3D" id="1.20.120.450">
    <property type="entry name" value="dinb family like domain"/>
    <property type="match status" value="1"/>
</dbReference>
<reference evidence="4 5" key="1">
    <citation type="submission" date="2019-11" db="EMBL/GenBank/DDBJ databases">
        <authorList>
            <person name="Li J."/>
        </authorList>
    </citation>
    <scope>NUCLEOTIDE SEQUENCE [LARGE SCALE GENOMIC DNA]</scope>
    <source>
        <strain evidence="4 5">J4</strain>
    </source>
</reference>
<proteinExistence type="inferred from homology"/>
<sequence>MYRKVEDFLADWSNASAETIKVLESLTDDKLGQSIVEGHSTLGWLGWHLATAPSFFAGLVGLNVEAAGAADVVPTKADDIVEAYKKAAEDVKHEAQQQLTDEKLIEEVDHFGTPAPRGAILRTFVDHQTHHRGQMTVLLRQAGLPVPGVMGPTKEQQEQ</sequence>
<dbReference type="EMBL" id="WJNH01000007">
    <property type="protein sequence ID" value="MRG87143.1"/>
    <property type="molecule type" value="Genomic_DNA"/>
</dbReference>
<evidence type="ECO:0000313" key="4">
    <source>
        <dbReference type="EMBL" id="MRG87143.1"/>
    </source>
</evidence>
<evidence type="ECO:0000256" key="1">
    <source>
        <dbReference type="ARBA" id="ARBA00008635"/>
    </source>
</evidence>
<keyword evidence="2 3" id="KW-0479">Metal-binding</keyword>
<dbReference type="SUPFAM" id="SSF109854">
    <property type="entry name" value="DinB/YfiT-like putative metalloenzymes"/>
    <property type="match status" value="1"/>
</dbReference>
<gene>
    <name evidence="4" type="ORF">GH754_12565</name>
</gene>
<evidence type="ECO:0000256" key="3">
    <source>
        <dbReference type="PIRSR" id="PIRSR607837-1"/>
    </source>
</evidence>
<dbReference type="Proteomes" id="UP000480185">
    <property type="component" value="Unassembled WGS sequence"/>
</dbReference>
<comment type="similarity">
    <text evidence="1">Belongs to the DinB family.</text>
</comment>